<organism evidence="2 3">
    <name type="scientific">Pseudomonas fluorescens</name>
    <dbReference type="NCBI Taxonomy" id="294"/>
    <lineage>
        <taxon>Bacteria</taxon>
        <taxon>Pseudomonadati</taxon>
        <taxon>Pseudomonadota</taxon>
        <taxon>Gammaproteobacteria</taxon>
        <taxon>Pseudomonadales</taxon>
        <taxon>Pseudomonadaceae</taxon>
        <taxon>Pseudomonas</taxon>
    </lineage>
</organism>
<protein>
    <recommendedName>
        <fullName evidence="4">DUF1302 domain-containing protein</fullName>
    </recommendedName>
</protein>
<name>A0A159ZY62_PSEFL</name>
<dbReference type="InterPro" id="IPR010727">
    <property type="entry name" value="DUF1302"/>
</dbReference>
<keyword evidence="1" id="KW-0732">Signal</keyword>
<reference evidence="3" key="1">
    <citation type="submission" date="2016-04" db="EMBL/GenBank/DDBJ databases">
        <authorList>
            <person name="Ray J."/>
            <person name="Price M."/>
            <person name="Deutschbauer A."/>
        </authorList>
    </citation>
    <scope>NUCLEOTIDE SEQUENCE [LARGE SCALE GENOMIC DNA]</scope>
    <source>
        <strain evidence="3">FW300-N2E2</strain>
    </source>
</reference>
<proteinExistence type="predicted"/>
<dbReference type="EMBL" id="CP015225">
    <property type="protein sequence ID" value="AMZ71278.1"/>
    <property type="molecule type" value="Genomic_DNA"/>
</dbReference>
<evidence type="ECO:0000313" key="2">
    <source>
        <dbReference type="EMBL" id="AMZ71278.1"/>
    </source>
</evidence>
<feature type="signal peptide" evidence="1">
    <location>
        <begin position="1"/>
        <end position="30"/>
    </location>
</feature>
<dbReference type="RefSeq" id="WP_063321838.1">
    <property type="nucleotide sequence ID" value="NZ_CP015225.1"/>
</dbReference>
<dbReference type="Proteomes" id="UP000076083">
    <property type="component" value="Chromosome"/>
</dbReference>
<reference evidence="2 3" key="2">
    <citation type="journal article" date="2018" name="Nature">
        <title>Mutant phenotypes for thousands of bacterial genes of unknown function.</title>
        <authorList>
            <person name="Price M.N."/>
            <person name="Wetmore K.M."/>
            <person name="Waters R.J."/>
            <person name="Callaghan M."/>
            <person name="Ray J."/>
            <person name="Liu H."/>
            <person name="Kuehl J.V."/>
            <person name="Melnyk R.A."/>
            <person name="Lamson J.S."/>
            <person name="Suh Y."/>
            <person name="Carlson H.K."/>
            <person name="Esquivel Z."/>
            <person name="Sadeeshkumar H."/>
            <person name="Chakraborty R."/>
            <person name="Zane G.M."/>
            <person name="Rubin B.E."/>
            <person name="Wall J.D."/>
            <person name="Visel A."/>
            <person name="Bristow J."/>
            <person name="Blow M.J."/>
            <person name="Arkin A.P."/>
            <person name="Deutschbauer A.M."/>
        </authorList>
    </citation>
    <scope>NUCLEOTIDE SEQUENCE [LARGE SCALE GENOMIC DNA]</scope>
    <source>
        <strain evidence="2 3">FW300-N2E2</strain>
    </source>
</reference>
<evidence type="ECO:0008006" key="4">
    <source>
        <dbReference type="Google" id="ProtNLM"/>
    </source>
</evidence>
<feature type="chain" id="PRO_5007812463" description="DUF1302 domain-containing protein" evidence="1">
    <location>
        <begin position="31"/>
        <end position="571"/>
    </location>
</feature>
<evidence type="ECO:0000256" key="1">
    <source>
        <dbReference type="SAM" id="SignalP"/>
    </source>
</evidence>
<dbReference type="Pfam" id="PF06980">
    <property type="entry name" value="DUF1302"/>
    <property type="match status" value="1"/>
</dbReference>
<dbReference type="AlphaFoldDB" id="A0A159ZY62"/>
<accession>A0A159ZY62</accession>
<gene>
    <name evidence="2" type="ORF">TK06_09255</name>
</gene>
<evidence type="ECO:0000313" key="3">
    <source>
        <dbReference type="Proteomes" id="UP000076083"/>
    </source>
</evidence>
<sequence>MKMASRYRAAGGSLLVAPMMVFCVAGPANAVTVDLGNPDMSLRWDNTVRYNVGFRVNDCDKDICGNDAGAGDVTAYQSDRKFSDAGDVVTNRVDILTEMDFVYKDRHGARLSASGWYDQAYDGDVEGDRALDASGAGNGAGRDGDNYSRYTDRWNNGPSGEILDAFVFTGFDLGSVPVNFKAGQHNVYWGESLFSFVNGVSYQQGPVDIRKALATPGTEAKELFKPLNQISMIAQLQPDLTVAAQYLLDWKPMLVPNGGTYFGAIDGLSLGSGGSVFGLPFEITDEPDKKHGDWGISARWSPQWFDGTLGFYYREYTNRFPQLVLTKMVVIPGVGAFPAGAGIDYSSNKREKLYGVSLSKQVWGISWGTDITYREDAVLATTPLSNFVPEGTAPDTWVPRGKLWSGVFNGVAYFSKSPFYDAASLTAELNYSYLDEVTENAQTYNGKGYNCADDHNATKIACQTRDALGASLMFRPTWYQVMPGIDLSMPLFVDIGLHGNSPVMFGSNEGQGTWSMGVSADIYAQYSVDLKYNGFISKHSDDELGAGSLNNSSLGKYWDRDWVSLTFKTTF</sequence>